<reference evidence="3" key="1">
    <citation type="submission" date="2025-08" db="UniProtKB">
        <authorList>
            <consortium name="RefSeq"/>
        </authorList>
    </citation>
    <scope>IDENTIFICATION</scope>
    <source>
        <tissue evidence="3">Entire body</tissue>
    </source>
</reference>
<dbReference type="PANTHER" id="PTHR11686:SF9">
    <property type="entry name" value="RE13973P"/>
    <property type="match status" value="1"/>
</dbReference>
<dbReference type="RefSeq" id="XP_025829022.1">
    <property type="nucleotide sequence ID" value="XM_025973237.1"/>
</dbReference>
<dbReference type="GeneID" id="112904053"/>
<name>A0A7F5R1N5_AGRPL</name>
<evidence type="ECO:0000313" key="2">
    <source>
        <dbReference type="Proteomes" id="UP000192223"/>
    </source>
</evidence>
<dbReference type="AlphaFoldDB" id="A0A7F5R1N5"/>
<dbReference type="GO" id="GO:0036374">
    <property type="term" value="F:glutathione hydrolase activity"/>
    <property type="evidence" value="ECO:0007669"/>
    <property type="project" value="InterPro"/>
</dbReference>
<sequence>MATVETREDLPLKKDGKRKGLNLCSEDFLGGSKLVNISLAVITIAITIALFFQISYGDYQIIPHGSVATDSKECSVIGTEIMKRGGNSVDAAIASMFCLSVVSPHIISLDGQGEAIIYNHKEQVPPVVISFNKNSASVSTLPNLVAGLSHLYLHYGKMNWKELIEPSVSLARNGFKISSHLAIAVRFLEAEKLFGVLKENNELKLEVLANTLEKFSSLTNDEIRNLIPRQNQPEITTTANMTFQYYNIFVPGGISEGPVLLHTLKRFQQENLTNSNSTIESEFIPKIAKINKMVHDELNMSDTFFKGTSTNVAVIDDNDLYISLVGGLHEYFGNRIFSNSGYLLDIKTELQPPSRFPILILDKDYICGRRIIFGALDFVMASEIVAHLLINSENVTTSVEAPRFYIRPDNLFGIEDMRSTTFDSATIRNLEITAGNVTPLHKPYASCNIVEKNGDTLVSHSDSRGGGIASRF</sequence>
<keyword evidence="1" id="KW-1133">Transmembrane helix</keyword>
<dbReference type="Pfam" id="PF01019">
    <property type="entry name" value="G_glu_transpept"/>
    <property type="match status" value="1"/>
</dbReference>
<dbReference type="OrthoDB" id="9977870at2759"/>
<keyword evidence="1" id="KW-0472">Membrane</keyword>
<keyword evidence="1" id="KW-0812">Transmembrane</keyword>
<gene>
    <name evidence="3" type="primary">LOC112904053</name>
</gene>
<evidence type="ECO:0000313" key="3">
    <source>
        <dbReference type="RefSeq" id="XP_025829022.1"/>
    </source>
</evidence>
<keyword evidence="2" id="KW-1185">Reference proteome</keyword>
<proteinExistence type="predicted"/>
<dbReference type="KEGG" id="apln:112904053"/>
<dbReference type="InParanoid" id="A0A7F5R1N5"/>
<protein>
    <submittedName>
        <fullName evidence="3">Glutathione hydrolase 2-like</fullName>
    </submittedName>
</protein>
<accession>A0A7F5R1N5</accession>
<dbReference type="PRINTS" id="PR01210">
    <property type="entry name" value="GGTRANSPTASE"/>
</dbReference>
<dbReference type="PANTHER" id="PTHR11686">
    <property type="entry name" value="GAMMA GLUTAMYL TRANSPEPTIDASE"/>
    <property type="match status" value="1"/>
</dbReference>
<evidence type="ECO:0000256" key="1">
    <source>
        <dbReference type="SAM" id="Phobius"/>
    </source>
</evidence>
<organism evidence="2 3">
    <name type="scientific">Agrilus planipennis</name>
    <name type="common">Emerald ash borer</name>
    <name type="synonym">Agrilus marcopoli</name>
    <dbReference type="NCBI Taxonomy" id="224129"/>
    <lineage>
        <taxon>Eukaryota</taxon>
        <taxon>Metazoa</taxon>
        <taxon>Ecdysozoa</taxon>
        <taxon>Arthropoda</taxon>
        <taxon>Hexapoda</taxon>
        <taxon>Insecta</taxon>
        <taxon>Pterygota</taxon>
        <taxon>Neoptera</taxon>
        <taxon>Endopterygota</taxon>
        <taxon>Coleoptera</taxon>
        <taxon>Polyphaga</taxon>
        <taxon>Elateriformia</taxon>
        <taxon>Buprestoidea</taxon>
        <taxon>Buprestidae</taxon>
        <taxon>Agrilinae</taxon>
        <taxon>Agrilus</taxon>
    </lineage>
</organism>
<feature type="transmembrane region" description="Helical" evidence="1">
    <location>
        <begin position="34"/>
        <end position="56"/>
    </location>
</feature>
<dbReference type="InterPro" id="IPR000101">
    <property type="entry name" value="GGT_peptidase"/>
</dbReference>
<dbReference type="Proteomes" id="UP000192223">
    <property type="component" value="Unplaced"/>
</dbReference>
<dbReference type="SUPFAM" id="SSF56235">
    <property type="entry name" value="N-terminal nucleophile aminohydrolases (Ntn hydrolases)"/>
    <property type="match status" value="1"/>
</dbReference>
<dbReference type="GO" id="GO:0006751">
    <property type="term" value="P:glutathione catabolic process"/>
    <property type="evidence" value="ECO:0007669"/>
    <property type="project" value="InterPro"/>
</dbReference>
<dbReference type="GO" id="GO:0005886">
    <property type="term" value="C:plasma membrane"/>
    <property type="evidence" value="ECO:0007669"/>
    <property type="project" value="TreeGrafter"/>
</dbReference>
<dbReference type="Gene3D" id="3.60.20.40">
    <property type="match status" value="1"/>
</dbReference>
<dbReference type="InterPro" id="IPR029055">
    <property type="entry name" value="Ntn_hydrolases_N"/>
</dbReference>
<dbReference type="InterPro" id="IPR043137">
    <property type="entry name" value="GGT_ssub_C"/>
</dbReference>